<protein>
    <submittedName>
        <fullName evidence="1">Uncharacterized protein</fullName>
    </submittedName>
</protein>
<name>A0A0L0DLJ6_THETB</name>
<dbReference type="Proteomes" id="UP000054408">
    <property type="component" value="Unassembled WGS sequence"/>
</dbReference>
<dbReference type="EMBL" id="GL349436">
    <property type="protein sequence ID" value="KNC52273.1"/>
    <property type="molecule type" value="Genomic_DNA"/>
</dbReference>
<sequence length="517" mass="55050">MALDVFRREFVASEFRPRWFMATGRALTGNGTAMRMGACVRALMGSGGKEERSDDDGGDGRARGHVLRANHGLGLLAATRLVISVRIFGEVWAVDEVGRGPLFVLERCTLPRCVRGVRDRVAVRMEVASVFETSCPVLVTATFGSRALVVHELDGGRAECMRALPAEFGRPPAAVGWLNAGRELYVVSAAAVEGGHKVCVAVYGWEPLTRQLSAEPAALGWVVAHPPRSRVVWDGVDDDGVIEVRSSAGSQFYAASDVVAALRDARSSEVFLGGEHGLAPLAELALSGARVTGMPPFQFSDSMCAAGGPSGVVLATSRTGDRGPIAARVADLGSDPGVGPNLFADAPGWSAQMGFDMSAFFLFSGRRVLSRTYSCIKVFDVAACGPAMTAAPPLPSITTAAELVRSKSSGLAPMEVVDRRQSRDESGKDSLEVRMRFAVSAVEVSDVVRRVREREAASRLSDDGGEAAAEVGLYGDLGGRDGRRGSCRTRATFCPALDWEARATQRSTRWRLRRTSG</sequence>
<dbReference type="RefSeq" id="XP_013762272.1">
    <property type="nucleotide sequence ID" value="XM_013906818.1"/>
</dbReference>
<evidence type="ECO:0000313" key="1">
    <source>
        <dbReference type="EMBL" id="KNC52273.1"/>
    </source>
</evidence>
<keyword evidence="2" id="KW-1185">Reference proteome</keyword>
<gene>
    <name evidence="1" type="ORF">AMSG_01100</name>
</gene>
<dbReference type="AlphaFoldDB" id="A0A0L0DLJ6"/>
<evidence type="ECO:0000313" key="2">
    <source>
        <dbReference type="Proteomes" id="UP000054408"/>
    </source>
</evidence>
<dbReference type="GeneID" id="25560869"/>
<reference evidence="1 2" key="1">
    <citation type="submission" date="2010-05" db="EMBL/GenBank/DDBJ databases">
        <title>The Genome Sequence of Thecamonas trahens ATCC 50062.</title>
        <authorList>
            <consortium name="The Broad Institute Genome Sequencing Platform"/>
            <person name="Russ C."/>
            <person name="Cuomo C."/>
            <person name="Shea T."/>
            <person name="Young S.K."/>
            <person name="Zeng Q."/>
            <person name="Koehrsen M."/>
            <person name="Haas B."/>
            <person name="Borodovsky M."/>
            <person name="Guigo R."/>
            <person name="Alvarado L."/>
            <person name="Berlin A."/>
            <person name="Bochicchio J."/>
            <person name="Borenstein D."/>
            <person name="Chapman S."/>
            <person name="Chen Z."/>
            <person name="Freedman E."/>
            <person name="Gellesch M."/>
            <person name="Goldberg J."/>
            <person name="Griggs A."/>
            <person name="Gujja S."/>
            <person name="Heilman E."/>
            <person name="Heiman D."/>
            <person name="Hepburn T."/>
            <person name="Howarth C."/>
            <person name="Jen D."/>
            <person name="Larson L."/>
            <person name="Mehta T."/>
            <person name="Park D."/>
            <person name="Pearson M."/>
            <person name="Roberts A."/>
            <person name="Saif S."/>
            <person name="Shenoy N."/>
            <person name="Sisk P."/>
            <person name="Stolte C."/>
            <person name="Sykes S."/>
            <person name="Thomson T."/>
            <person name="Walk T."/>
            <person name="White J."/>
            <person name="Yandava C."/>
            <person name="Burger G."/>
            <person name="Gray M.W."/>
            <person name="Holland P.W.H."/>
            <person name="King N."/>
            <person name="Lang F.B.F."/>
            <person name="Roger A.J."/>
            <person name="Ruiz-Trillo I."/>
            <person name="Lander E."/>
            <person name="Nusbaum C."/>
        </authorList>
    </citation>
    <scope>NUCLEOTIDE SEQUENCE [LARGE SCALE GENOMIC DNA]</scope>
    <source>
        <strain evidence="1 2">ATCC 50062</strain>
    </source>
</reference>
<accession>A0A0L0DLJ6</accession>
<proteinExistence type="predicted"/>
<organism evidence="1 2">
    <name type="scientific">Thecamonas trahens ATCC 50062</name>
    <dbReference type="NCBI Taxonomy" id="461836"/>
    <lineage>
        <taxon>Eukaryota</taxon>
        <taxon>Apusozoa</taxon>
        <taxon>Apusomonadida</taxon>
        <taxon>Apusomonadidae</taxon>
        <taxon>Thecamonas</taxon>
    </lineage>
</organism>